<evidence type="ECO:0000256" key="5">
    <source>
        <dbReference type="ARBA" id="ARBA00022989"/>
    </source>
</evidence>
<dbReference type="Proteomes" id="UP000663856">
    <property type="component" value="Unassembled WGS sequence"/>
</dbReference>
<gene>
    <name evidence="9" type="primary">inx</name>
    <name evidence="13" type="ORF">OVN521_LOCUS7525</name>
    <name evidence="14" type="ORF">UXM345_LOCUS10680</name>
    <name evidence="12" type="ORF">WKI299_LOCUS27723</name>
    <name evidence="11" type="ORF">XDN619_LOCUS9713</name>
</gene>
<evidence type="ECO:0000256" key="3">
    <source>
        <dbReference type="ARBA" id="ARBA00022475"/>
    </source>
</evidence>
<dbReference type="EMBL" id="CAJOBG010000833">
    <property type="protein sequence ID" value="CAF3863654.1"/>
    <property type="molecule type" value="Genomic_DNA"/>
</dbReference>
<dbReference type="PROSITE" id="PS51013">
    <property type="entry name" value="PANNEXIN"/>
    <property type="match status" value="1"/>
</dbReference>
<keyword evidence="2 9" id="KW-0813">Transport</keyword>
<dbReference type="PANTHER" id="PTHR11893:SF36">
    <property type="entry name" value="INNEXIN-5"/>
    <property type="match status" value="1"/>
</dbReference>
<dbReference type="AlphaFoldDB" id="A0A819F7R4"/>
<protein>
    <recommendedName>
        <fullName evidence="9">Innexin</fullName>
    </recommendedName>
</protein>
<dbReference type="GO" id="GO:0005921">
    <property type="term" value="C:gap junction"/>
    <property type="evidence" value="ECO:0007669"/>
    <property type="project" value="UniProtKB-UniRule"/>
</dbReference>
<keyword evidence="6 9" id="KW-0406">Ion transport</keyword>
<evidence type="ECO:0000313" key="13">
    <source>
        <dbReference type="EMBL" id="CAF3863654.1"/>
    </source>
</evidence>
<comment type="similarity">
    <text evidence="9">Belongs to the pannexin family.</text>
</comment>
<comment type="caution">
    <text evidence="9">Lacks conserved residue(s) required for the propagation of feature annotation.</text>
</comment>
<organism evidence="13 15">
    <name type="scientific">Rotaria magnacalcarata</name>
    <dbReference type="NCBI Taxonomy" id="392030"/>
    <lineage>
        <taxon>Eukaryota</taxon>
        <taxon>Metazoa</taxon>
        <taxon>Spiralia</taxon>
        <taxon>Gnathifera</taxon>
        <taxon>Rotifera</taxon>
        <taxon>Eurotatoria</taxon>
        <taxon>Bdelloidea</taxon>
        <taxon>Philodinida</taxon>
        <taxon>Philodinidae</taxon>
        <taxon>Rotaria</taxon>
    </lineage>
</organism>
<evidence type="ECO:0000256" key="10">
    <source>
        <dbReference type="SAM" id="MobiDB-lite"/>
    </source>
</evidence>
<keyword evidence="8 9" id="KW-0407">Ion channel</keyword>
<evidence type="ECO:0000313" key="14">
    <source>
        <dbReference type="EMBL" id="CAF3903677.1"/>
    </source>
</evidence>
<dbReference type="Proteomes" id="UP000663887">
    <property type="component" value="Unassembled WGS sequence"/>
</dbReference>
<feature type="compositionally biased region" description="Basic and acidic residues" evidence="10">
    <location>
        <begin position="513"/>
        <end position="527"/>
    </location>
</feature>
<sequence>MSGLILKAANDFSVYFLGTSRSDDSTGDRLSYRYTCAILVAFTILVSNRDFTMQRIQCWVPAFFNKNYEDYTNNVCWVRNTYYIDDAKEIPENHDVRIESSIRYYQWIPFILLFQALFFFLPFVLWRALSQRSGIDVRDVVEAATNYKKTTGASDREQLMNYMVSIIDQYIDDPRRQSNNREQVWWKKCIFVCFPSSGRYMGDYLRNLFIFIKIIYAINVFAQIFILSFLLSQPFWSLGFTILEALYNGRGWDYQSRYFPKVTLCDFQIREANALPIAHTYTVMCVLPINLFNQQIFTFLWFWFVVVILFTIYDLLIWTYRLFLRREVYLIGRLKIMNRELAQKWPYKDSCANHINEEENEHMIKVQERDESATTGDQVYVLCNGEKVHHQSRMFIVPRIYYKNNRSLFHFFNSEYLEPDGHFILRIIATNASDFVATKLLHCLYESCCKKRFRANEVQKETPAPRTTLYKYLIIPKEEPAPRQLRLDQPTTMNNETQLATDSSAPPLLPRSVRKESQLSEKSDAKTPHRPSRRSRSVPKPDKE</sequence>
<proteinExistence type="inferred from homology"/>
<evidence type="ECO:0000256" key="6">
    <source>
        <dbReference type="ARBA" id="ARBA00023065"/>
    </source>
</evidence>
<dbReference type="Proteomes" id="UP000663866">
    <property type="component" value="Unassembled WGS sequence"/>
</dbReference>
<dbReference type="EMBL" id="CAJOBF010001031">
    <property type="protein sequence ID" value="CAF3903677.1"/>
    <property type="molecule type" value="Genomic_DNA"/>
</dbReference>
<keyword evidence="5 9" id="KW-1133">Transmembrane helix</keyword>
<keyword evidence="3" id="KW-1003">Cell membrane</keyword>
<dbReference type="EMBL" id="CAJNRF010012150">
    <property type="protein sequence ID" value="CAF2137934.1"/>
    <property type="molecule type" value="Genomic_DNA"/>
</dbReference>
<evidence type="ECO:0000256" key="4">
    <source>
        <dbReference type="ARBA" id="ARBA00022692"/>
    </source>
</evidence>
<evidence type="ECO:0000313" key="11">
    <source>
        <dbReference type="EMBL" id="CAF2056127.1"/>
    </source>
</evidence>
<dbReference type="GO" id="GO:0034220">
    <property type="term" value="P:monoatomic ion transmembrane transport"/>
    <property type="evidence" value="ECO:0007669"/>
    <property type="project" value="UniProtKB-KW"/>
</dbReference>
<dbReference type="PANTHER" id="PTHR11893">
    <property type="entry name" value="INNEXIN"/>
    <property type="match status" value="1"/>
</dbReference>
<comment type="caution">
    <text evidence="13">The sequence shown here is derived from an EMBL/GenBank/DDBJ whole genome shotgun (WGS) entry which is preliminary data.</text>
</comment>
<keyword evidence="7 9" id="KW-0472">Membrane</keyword>
<accession>A0A819F7R4</accession>
<dbReference type="Proteomes" id="UP000663842">
    <property type="component" value="Unassembled WGS sequence"/>
</dbReference>
<feature type="compositionally biased region" description="Basic residues" evidence="10">
    <location>
        <begin position="528"/>
        <end position="537"/>
    </location>
</feature>
<feature type="transmembrane region" description="Helical" evidence="9">
    <location>
        <begin position="208"/>
        <end position="231"/>
    </location>
</feature>
<dbReference type="PRINTS" id="PR01262">
    <property type="entry name" value="INNEXIN"/>
</dbReference>
<evidence type="ECO:0000256" key="1">
    <source>
        <dbReference type="ARBA" id="ARBA00004651"/>
    </source>
</evidence>
<comment type="function">
    <text evidence="9">Structural component of the gap junctions.</text>
</comment>
<dbReference type="Pfam" id="PF00876">
    <property type="entry name" value="Innexin"/>
    <property type="match status" value="1"/>
</dbReference>
<evidence type="ECO:0000256" key="9">
    <source>
        <dbReference type="RuleBase" id="RU010713"/>
    </source>
</evidence>
<keyword evidence="15" id="KW-1185">Reference proteome</keyword>
<evidence type="ECO:0000256" key="7">
    <source>
        <dbReference type="ARBA" id="ARBA00023136"/>
    </source>
</evidence>
<feature type="transmembrane region" description="Helical" evidence="9">
    <location>
        <begin position="104"/>
        <end position="126"/>
    </location>
</feature>
<comment type="subcellular location">
    <subcellularLocation>
        <location evidence="1 9">Cell membrane</location>
        <topology evidence="1 9">Multi-pass membrane protein</topology>
    </subcellularLocation>
</comment>
<feature type="region of interest" description="Disordered" evidence="10">
    <location>
        <begin position="495"/>
        <end position="544"/>
    </location>
</feature>
<evidence type="ECO:0000313" key="15">
    <source>
        <dbReference type="Proteomes" id="UP000663866"/>
    </source>
</evidence>
<reference evidence="13" key="1">
    <citation type="submission" date="2021-02" db="EMBL/GenBank/DDBJ databases">
        <authorList>
            <person name="Nowell W R."/>
        </authorList>
    </citation>
    <scope>NUCLEOTIDE SEQUENCE</scope>
</reference>
<dbReference type="EMBL" id="CAJNRG010003327">
    <property type="protein sequence ID" value="CAF2056127.1"/>
    <property type="molecule type" value="Genomic_DNA"/>
</dbReference>
<dbReference type="GO" id="GO:0005886">
    <property type="term" value="C:plasma membrane"/>
    <property type="evidence" value="ECO:0007669"/>
    <property type="project" value="UniProtKB-SubCell"/>
</dbReference>
<evidence type="ECO:0000256" key="2">
    <source>
        <dbReference type="ARBA" id="ARBA00022448"/>
    </source>
</evidence>
<evidence type="ECO:0000313" key="12">
    <source>
        <dbReference type="EMBL" id="CAF2137934.1"/>
    </source>
</evidence>
<name>A0A819F7R4_9BILA</name>
<feature type="transmembrane region" description="Helical" evidence="9">
    <location>
        <begin position="300"/>
        <end position="323"/>
    </location>
</feature>
<dbReference type="InterPro" id="IPR000990">
    <property type="entry name" value="Innexin"/>
</dbReference>
<feature type="compositionally biased region" description="Polar residues" evidence="10">
    <location>
        <begin position="495"/>
        <end position="504"/>
    </location>
</feature>
<evidence type="ECO:0000256" key="8">
    <source>
        <dbReference type="ARBA" id="ARBA00023303"/>
    </source>
</evidence>
<keyword evidence="4 9" id="KW-0812">Transmembrane</keyword>